<dbReference type="Gene3D" id="1.10.2080.10">
    <property type="entry name" value="Insect odorant-binding protein A10/Ejaculatory bulb-specific protein 3"/>
    <property type="match status" value="1"/>
</dbReference>
<comment type="caution">
    <text evidence="1">The sequence shown here is derived from an EMBL/GenBank/DDBJ whole genome shotgun (WGS) entry which is preliminary data.</text>
</comment>
<accession>A0AAV8WSS9</accession>
<gene>
    <name evidence="1" type="ORF">NQ314_018577</name>
</gene>
<dbReference type="Proteomes" id="UP001162156">
    <property type="component" value="Unassembled WGS sequence"/>
</dbReference>
<evidence type="ECO:0000313" key="2">
    <source>
        <dbReference type="Proteomes" id="UP001162156"/>
    </source>
</evidence>
<dbReference type="InterPro" id="IPR005055">
    <property type="entry name" value="A10/PebIII"/>
</dbReference>
<dbReference type="Pfam" id="PF03392">
    <property type="entry name" value="OS-D"/>
    <property type="match status" value="1"/>
</dbReference>
<dbReference type="PANTHER" id="PTHR11257:SF12">
    <property type="entry name" value="EJACULATORY BULB-SPECIFIC PROTEIN 3-RELATED"/>
    <property type="match status" value="1"/>
</dbReference>
<protein>
    <recommendedName>
        <fullName evidence="3">Chemosensory protein</fullName>
    </recommendedName>
</protein>
<dbReference type="EMBL" id="JANEYF010005247">
    <property type="protein sequence ID" value="KAJ8928811.1"/>
    <property type="molecule type" value="Genomic_DNA"/>
</dbReference>
<dbReference type="InterPro" id="IPR036682">
    <property type="entry name" value="OS_D_A10/PebIII_sf"/>
</dbReference>
<reference evidence="1" key="1">
    <citation type="journal article" date="2023" name="Insect Mol. Biol.">
        <title>Genome sequencing provides insights into the evolution of gene families encoding plant cell wall-degrading enzymes in longhorned beetles.</title>
        <authorList>
            <person name="Shin N.R."/>
            <person name="Okamura Y."/>
            <person name="Kirsch R."/>
            <person name="Pauchet Y."/>
        </authorList>
    </citation>
    <scope>NUCLEOTIDE SEQUENCE</scope>
    <source>
        <strain evidence="1">RBIC_L_NR</strain>
    </source>
</reference>
<sequence length="62" mass="7344">MIEHITEALETQCAKCSEKHKEGIRKVVKFLAENKKDLWNELTLKYDPNGVYVKNYEDLFKN</sequence>
<dbReference type="SUPFAM" id="SSF100910">
    <property type="entry name" value="Chemosensory protein Csp2"/>
    <property type="match status" value="1"/>
</dbReference>
<organism evidence="1 2">
    <name type="scientific">Rhamnusium bicolor</name>
    <dbReference type="NCBI Taxonomy" id="1586634"/>
    <lineage>
        <taxon>Eukaryota</taxon>
        <taxon>Metazoa</taxon>
        <taxon>Ecdysozoa</taxon>
        <taxon>Arthropoda</taxon>
        <taxon>Hexapoda</taxon>
        <taxon>Insecta</taxon>
        <taxon>Pterygota</taxon>
        <taxon>Neoptera</taxon>
        <taxon>Endopterygota</taxon>
        <taxon>Coleoptera</taxon>
        <taxon>Polyphaga</taxon>
        <taxon>Cucujiformia</taxon>
        <taxon>Chrysomeloidea</taxon>
        <taxon>Cerambycidae</taxon>
        <taxon>Lepturinae</taxon>
        <taxon>Rhagiini</taxon>
        <taxon>Rhamnusium</taxon>
    </lineage>
</organism>
<keyword evidence="2" id="KW-1185">Reference proteome</keyword>
<evidence type="ECO:0000313" key="1">
    <source>
        <dbReference type="EMBL" id="KAJ8928811.1"/>
    </source>
</evidence>
<dbReference type="AlphaFoldDB" id="A0AAV8WSS9"/>
<name>A0AAV8WSS9_9CUCU</name>
<dbReference type="PANTHER" id="PTHR11257">
    <property type="entry name" value="CHEMOSENSORY PROTEIN-RELATED"/>
    <property type="match status" value="1"/>
</dbReference>
<evidence type="ECO:0008006" key="3">
    <source>
        <dbReference type="Google" id="ProtNLM"/>
    </source>
</evidence>
<proteinExistence type="predicted"/>